<dbReference type="SMART" id="SM00062">
    <property type="entry name" value="PBPb"/>
    <property type="match status" value="1"/>
</dbReference>
<sequence length="286" mass="31468">MTAFRFAPTVRKPGHGRSLRMALALTTLLTPFLTQAATLDEVKQRGYLSVATEDEFRPFEFVDNGKPSGFDNELVQKLKAAGPLDVHQQIMPFTGLLAGVVSGKYDAAITGLLITRERQQSLDFTTPIAEATVFYLKRQGDDRIKSVADLNGLTLGIQAGSAMYQRLPELEKLLAASGGKLGKIVQYTSYPEAYQDLALGRTDYVVNNIVGLNALLKEKPGVFELGQAVSSKTYVAWGVAKGNQSVLDYLNNFLDQERKNGDIAQLQQKWFGTVFPEPPAHFVSEY</sequence>
<evidence type="ECO:0000256" key="2">
    <source>
        <dbReference type="ARBA" id="ARBA00022729"/>
    </source>
</evidence>
<evidence type="ECO:0000313" key="6">
    <source>
        <dbReference type="Proteomes" id="UP000236232"/>
    </source>
</evidence>
<protein>
    <submittedName>
        <fullName evidence="5">Amino acid ABC transporter substrate-binding protein</fullName>
    </submittedName>
</protein>
<organism evidence="5 6">
    <name type="scientific">Pseudomonas gingeri NCPPB 3146 = LMG 5327</name>
    <dbReference type="NCBI Taxonomy" id="707248"/>
    <lineage>
        <taxon>Bacteria</taxon>
        <taxon>Pseudomonadati</taxon>
        <taxon>Pseudomonadota</taxon>
        <taxon>Gammaproteobacteria</taxon>
        <taxon>Pseudomonadales</taxon>
        <taxon>Pseudomonadaceae</taxon>
        <taxon>Pseudomonas</taxon>
    </lineage>
</organism>
<dbReference type="PANTHER" id="PTHR35936:SF19">
    <property type="entry name" value="AMINO-ACID-BINDING PROTEIN YXEM-RELATED"/>
    <property type="match status" value="1"/>
</dbReference>
<feature type="signal peptide" evidence="3">
    <location>
        <begin position="1"/>
        <end position="36"/>
    </location>
</feature>
<evidence type="ECO:0000256" key="1">
    <source>
        <dbReference type="ARBA" id="ARBA00010333"/>
    </source>
</evidence>
<feature type="chain" id="PRO_5045501253" evidence="3">
    <location>
        <begin position="37"/>
        <end position="286"/>
    </location>
</feature>
<feature type="domain" description="Solute-binding protein family 3/N-terminal" evidence="4">
    <location>
        <begin position="47"/>
        <end position="274"/>
    </location>
</feature>
<gene>
    <name evidence="5" type="ORF">CCU68_25170</name>
</gene>
<dbReference type="Gene3D" id="3.40.190.10">
    <property type="entry name" value="Periplasmic binding protein-like II"/>
    <property type="match status" value="2"/>
</dbReference>
<dbReference type="PANTHER" id="PTHR35936">
    <property type="entry name" value="MEMBRANE-BOUND LYTIC MUREIN TRANSGLYCOSYLASE F"/>
    <property type="match status" value="1"/>
</dbReference>
<evidence type="ECO:0000313" key="5">
    <source>
        <dbReference type="EMBL" id="PNQ89746.1"/>
    </source>
</evidence>
<dbReference type="Pfam" id="PF00497">
    <property type="entry name" value="SBP_bac_3"/>
    <property type="match status" value="1"/>
</dbReference>
<comment type="similarity">
    <text evidence="1">Belongs to the bacterial solute-binding protein 3 family.</text>
</comment>
<keyword evidence="2 3" id="KW-0732">Signal</keyword>
<dbReference type="EMBL" id="POWE01000149">
    <property type="protein sequence ID" value="PNQ89746.1"/>
    <property type="molecule type" value="Genomic_DNA"/>
</dbReference>
<dbReference type="SUPFAM" id="SSF53850">
    <property type="entry name" value="Periplasmic binding protein-like II"/>
    <property type="match status" value="1"/>
</dbReference>
<comment type="caution">
    <text evidence="5">The sequence shown here is derived from an EMBL/GenBank/DDBJ whole genome shotgun (WGS) entry which is preliminary data.</text>
</comment>
<proteinExistence type="inferred from homology"/>
<evidence type="ECO:0000259" key="4">
    <source>
        <dbReference type="SMART" id="SM00062"/>
    </source>
</evidence>
<dbReference type="InterPro" id="IPR001638">
    <property type="entry name" value="Solute-binding_3/MltF_N"/>
</dbReference>
<reference evidence="5 6" key="1">
    <citation type="submission" date="2018-01" db="EMBL/GenBank/DDBJ databases">
        <title>Draft Genome Sequence of Pseudomonas gingeri NCPPB 3146 (LMG 5327), a White Line Reaction Producer.</title>
        <authorList>
            <person name="Rokni-Zadeh H."/>
            <person name="Bahrami T."/>
            <person name="Zarvandi S."/>
            <person name="Changi-Ashtiani M."/>
            <person name="De Mot R."/>
        </authorList>
    </citation>
    <scope>NUCLEOTIDE SEQUENCE [LARGE SCALE GENOMIC DNA]</scope>
    <source>
        <strain evidence="6">NCPPB 3146 \ LMG 5327</strain>
    </source>
</reference>
<name>A0ABX4XYR7_9PSED</name>
<evidence type="ECO:0000256" key="3">
    <source>
        <dbReference type="SAM" id="SignalP"/>
    </source>
</evidence>
<keyword evidence="6" id="KW-1185">Reference proteome</keyword>
<accession>A0ABX4XYR7</accession>
<dbReference type="Proteomes" id="UP000236232">
    <property type="component" value="Unassembled WGS sequence"/>
</dbReference>